<proteinExistence type="predicted"/>
<organism evidence="1 2">
    <name type="scientific">Candidatus Gallilactobacillus intestinavium</name>
    <dbReference type="NCBI Taxonomy" id="2840838"/>
    <lineage>
        <taxon>Bacteria</taxon>
        <taxon>Bacillati</taxon>
        <taxon>Bacillota</taxon>
        <taxon>Bacilli</taxon>
        <taxon>Lactobacillales</taxon>
        <taxon>Lactobacillaceae</taxon>
        <taxon>Lactobacillaceae incertae sedis</taxon>
        <taxon>Candidatus Gallilactobacillus</taxon>
    </lineage>
</organism>
<dbReference type="InterPro" id="IPR046733">
    <property type="entry name" value="DUF6625"/>
</dbReference>
<accession>A0A9D9H9I7</accession>
<dbReference type="Pfam" id="PF20330">
    <property type="entry name" value="DUF6625"/>
    <property type="match status" value="1"/>
</dbReference>
<sequence length="334" mass="40140">MNKVCLVSVYMGNEFPDIIKAWAKSCEANPDFNFLLVSNINQKDIKFPSNVKLLNITFADLRNRIQKLFEFPISLNKPYKICDFRPVFGQIFKDELINYEWWGYTDIDVIYGDMNKFITPNMLNDFERIGMYGHLSMYKNNDKMNNLYKEKGSIFNYKRVFSKPYSYIFDESDGMNMICEKNRIKWFKNLRLADADRYSKRITEYFDNMHCPEVYLWNDGHIFHEYIQNNILKEREYCYLHVSSKKISVSDKINISDSFIINSQNLVYLNNKLDSKSLLKYTEFQSSEQDEKDRKELRKNWLKNKMQLPIKGKIHQLMVYYALFIERIKIKLKK</sequence>
<reference evidence="1" key="2">
    <citation type="journal article" date="2021" name="PeerJ">
        <title>Extensive microbial diversity within the chicken gut microbiome revealed by metagenomics and culture.</title>
        <authorList>
            <person name="Gilroy R."/>
            <person name="Ravi A."/>
            <person name="Getino M."/>
            <person name="Pursley I."/>
            <person name="Horton D.L."/>
            <person name="Alikhan N.F."/>
            <person name="Baker D."/>
            <person name="Gharbi K."/>
            <person name="Hall N."/>
            <person name="Watson M."/>
            <person name="Adriaenssens E.M."/>
            <person name="Foster-Nyarko E."/>
            <person name="Jarju S."/>
            <person name="Secka A."/>
            <person name="Antonio M."/>
            <person name="Oren A."/>
            <person name="Chaudhuri R.R."/>
            <person name="La Ragione R."/>
            <person name="Hildebrand F."/>
            <person name="Pallen M.J."/>
        </authorList>
    </citation>
    <scope>NUCLEOTIDE SEQUENCE</scope>
    <source>
        <strain evidence="1">C6-149</strain>
    </source>
</reference>
<gene>
    <name evidence="1" type="ORF">IAA89_04685</name>
</gene>
<evidence type="ECO:0000313" key="2">
    <source>
        <dbReference type="Proteomes" id="UP000823614"/>
    </source>
</evidence>
<evidence type="ECO:0000313" key="1">
    <source>
        <dbReference type="EMBL" id="MBO8441708.1"/>
    </source>
</evidence>
<dbReference type="Proteomes" id="UP000823614">
    <property type="component" value="Unassembled WGS sequence"/>
</dbReference>
<dbReference type="EMBL" id="JADIMP010000076">
    <property type="protein sequence ID" value="MBO8441708.1"/>
    <property type="molecule type" value="Genomic_DNA"/>
</dbReference>
<dbReference type="AlphaFoldDB" id="A0A9D9H9I7"/>
<name>A0A9D9H9I7_9LACO</name>
<protein>
    <submittedName>
        <fullName evidence="1">Uncharacterized protein</fullName>
    </submittedName>
</protein>
<reference evidence="1" key="1">
    <citation type="submission" date="2020-10" db="EMBL/GenBank/DDBJ databases">
        <authorList>
            <person name="Gilroy R."/>
        </authorList>
    </citation>
    <scope>NUCLEOTIDE SEQUENCE</scope>
    <source>
        <strain evidence="1">C6-149</strain>
    </source>
</reference>
<comment type="caution">
    <text evidence="1">The sequence shown here is derived from an EMBL/GenBank/DDBJ whole genome shotgun (WGS) entry which is preliminary data.</text>
</comment>